<accession>A0AAN7TKK3</accession>
<dbReference type="InterPro" id="IPR036259">
    <property type="entry name" value="MFS_trans_sf"/>
</dbReference>
<feature type="transmembrane region" description="Helical" evidence="6">
    <location>
        <begin position="225"/>
        <end position="247"/>
    </location>
</feature>
<keyword evidence="4 6" id="KW-0472">Membrane</keyword>
<dbReference type="GO" id="GO:0005886">
    <property type="term" value="C:plasma membrane"/>
    <property type="evidence" value="ECO:0007669"/>
    <property type="project" value="TreeGrafter"/>
</dbReference>
<reference evidence="8" key="1">
    <citation type="submission" date="2023-08" db="EMBL/GenBank/DDBJ databases">
        <title>Black Yeasts Isolated from many extreme environments.</title>
        <authorList>
            <person name="Coleine C."/>
            <person name="Stajich J.E."/>
            <person name="Selbmann L."/>
        </authorList>
    </citation>
    <scope>NUCLEOTIDE SEQUENCE</scope>
    <source>
        <strain evidence="8">CCFEE 5401</strain>
    </source>
</reference>
<sequence length="585" mass="64260">MQVSPSLHPSQFIFSHQALPPSTTPARTQQMMHSTPSTHDAEAPGEDVIQQIPGTIHLVDLEGTMRAKHAKGARQDIVLVPEPSSDPDDPLNWSPARKALSTTCMCVYTLMVGIASAAIYSVLLPISEATGLTLADLNAGTGYMFLAFGWGCLFWQPLALQYGKRPVYLISILATMGIQVWAPYTTSNGQWIANKVLQGFFGAPIESLCEISVTDIYFQHERGTYIALYALLLAGSNFLAPVLAGFIADGQGWQWVLYWCAIFCAMGFIFLFFFMEETNYTRQVIHGIGSDSPKSSTPGRVPSKNEKSAPTPDVEPADPMPVIIRRRTTYLDKIKLVRTADLRQPVRLVGMIKRPLIYLTFPVIAYAGFSYGSNLVWFNVLNGTASLILSGEPYNFPAWAVGLSYISPLVGVALGSVYTGVFGDWLVLQLARRNKGVLEAEHRLWLFLPSLLLIPFGLILWGVGAAQQIYWFGCVFAMGVIAATNTIGLQLSVSYCIDSYKELSGEAMVTVILVRNTMSFAIGYGLTPWVTNMGLQNAFIVAAFVGMAQCSTFFLLTRYGKGLREKSVGRYGYYREQMASSGLAH</sequence>
<feature type="transmembrane region" description="Helical" evidence="6">
    <location>
        <begin position="99"/>
        <end position="123"/>
    </location>
</feature>
<feature type="transmembrane region" description="Helical" evidence="6">
    <location>
        <begin position="167"/>
        <end position="184"/>
    </location>
</feature>
<gene>
    <name evidence="8" type="ORF">LTR62_008759</name>
</gene>
<keyword evidence="3 6" id="KW-1133">Transmembrane helix</keyword>
<evidence type="ECO:0000259" key="7">
    <source>
        <dbReference type="PROSITE" id="PS50850"/>
    </source>
</evidence>
<dbReference type="Proteomes" id="UP001310890">
    <property type="component" value="Unassembled WGS sequence"/>
</dbReference>
<dbReference type="AlphaFoldDB" id="A0AAN7TKK3"/>
<evidence type="ECO:0000313" key="9">
    <source>
        <dbReference type="Proteomes" id="UP001310890"/>
    </source>
</evidence>
<feature type="transmembrane region" description="Helical" evidence="6">
    <location>
        <begin position="143"/>
        <end position="160"/>
    </location>
</feature>
<feature type="transmembrane region" description="Helical" evidence="6">
    <location>
        <begin position="196"/>
        <end position="218"/>
    </location>
</feature>
<dbReference type="PROSITE" id="PS50850">
    <property type="entry name" value="MFS"/>
    <property type="match status" value="1"/>
</dbReference>
<feature type="region of interest" description="Disordered" evidence="5">
    <location>
        <begin position="290"/>
        <end position="318"/>
    </location>
</feature>
<feature type="transmembrane region" description="Helical" evidence="6">
    <location>
        <begin position="253"/>
        <end position="274"/>
    </location>
</feature>
<organism evidence="8 9">
    <name type="scientific">Meristemomyces frigidus</name>
    <dbReference type="NCBI Taxonomy" id="1508187"/>
    <lineage>
        <taxon>Eukaryota</taxon>
        <taxon>Fungi</taxon>
        <taxon>Dikarya</taxon>
        <taxon>Ascomycota</taxon>
        <taxon>Pezizomycotina</taxon>
        <taxon>Dothideomycetes</taxon>
        <taxon>Dothideomycetidae</taxon>
        <taxon>Mycosphaerellales</taxon>
        <taxon>Teratosphaeriaceae</taxon>
        <taxon>Meristemomyces</taxon>
    </lineage>
</organism>
<dbReference type="FunFam" id="1.20.1250.20:FF:000319">
    <property type="entry name" value="MFS transporter, putative"/>
    <property type="match status" value="1"/>
</dbReference>
<evidence type="ECO:0000256" key="1">
    <source>
        <dbReference type="ARBA" id="ARBA00004141"/>
    </source>
</evidence>
<dbReference type="EMBL" id="JAVRRL010000095">
    <property type="protein sequence ID" value="KAK5108105.1"/>
    <property type="molecule type" value="Genomic_DNA"/>
</dbReference>
<feature type="transmembrane region" description="Helical" evidence="6">
    <location>
        <begin position="356"/>
        <end position="378"/>
    </location>
</feature>
<comment type="subcellular location">
    <subcellularLocation>
        <location evidence="1">Membrane</location>
        <topology evidence="1">Multi-pass membrane protein</topology>
    </subcellularLocation>
</comment>
<evidence type="ECO:0000256" key="5">
    <source>
        <dbReference type="SAM" id="MobiDB-lite"/>
    </source>
</evidence>
<dbReference type="GO" id="GO:0022857">
    <property type="term" value="F:transmembrane transporter activity"/>
    <property type="evidence" value="ECO:0007669"/>
    <property type="project" value="InterPro"/>
</dbReference>
<evidence type="ECO:0000256" key="3">
    <source>
        <dbReference type="ARBA" id="ARBA00022989"/>
    </source>
</evidence>
<dbReference type="PANTHER" id="PTHR23502:SF30">
    <property type="entry name" value="TRANSPORTER, PUTATIVE (AFU_ORTHOLOGUE AFUA_8G04702)-RELATED"/>
    <property type="match status" value="1"/>
</dbReference>
<keyword evidence="2 6" id="KW-0812">Transmembrane</keyword>
<protein>
    <recommendedName>
        <fullName evidence="7">Major facilitator superfamily (MFS) profile domain-containing protein</fullName>
    </recommendedName>
</protein>
<dbReference type="Pfam" id="PF07690">
    <property type="entry name" value="MFS_1"/>
    <property type="match status" value="1"/>
</dbReference>
<feature type="transmembrane region" description="Helical" evidence="6">
    <location>
        <begin position="398"/>
        <end position="423"/>
    </location>
</feature>
<dbReference type="SUPFAM" id="SSF103473">
    <property type="entry name" value="MFS general substrate transporter"/>
    <property type="match status" value="1"/>
</dbReference>
<feature type="domain" description="Major facilitator superfamily (MFS) profile" evidence="7">
    <location>
        <begin position="101"/>
        <end position="561"/>
    </location>
</feature>
<feature type="transmembrane region" description="Helical" evidence="6">
    <location>
        <begin position="507"/>
        <end position="526"/>
    </location>
</feature>
<name>A0AAN7TKK3_9PEZI</name>
<dbReference type="Gene3D" id="1.20.1250.20">
    <property type="entry name" value="MFS general substrate transporter like domains"/>
    <property type="match status" value="1"/>
</dbReference>
<proteinExistence type="predicted"/>
<dbReference type="InterPro" id="IPR011701">
    <property type="entry name" value="MFS"/>
</dbReference>
<evidence type="ECO:0000313" key="8">
    <source>
        <dbReference type="EMBL" id="KAK5108105.1"/>
    </source>
</evidence>
<evidence type="ECO:0000256" key="2">
    <source>
        <dbReference type="ARBA" id="ARBA00022692"/>
    </source>
</evidence>
<feature type="transmembrane region" description="Helical" evidence="6">
    <location>
        <begin position="538"/>
        <end position="556"/>
    </location>
</feature>
<evidence type="ECO:0000256" key="6">
    <source>
        <dbReference type="SAM" id="Phobius"/>
    </source>
</evidence>
<feature type="transmembrane region" description="Helical" evidence="6">
    <location>
        <begin position="469"/>
        <end position="495"/>
    </location>
</feature>
<feature type="region of interest" description="Disordered" evidence="5">
    <location>
        <begin position="1"/>
        <end position="42"/>
    </location>
</feature>
<feature type="compositionally biased region" description="Polar residues" evidence="5">
    <location>
        <begin position="1"/>
        <end position="38"/>
    </location>
</feature>
<feature type="transmembrane region" description="Helical" evidence="6">
    <location>
        <begin position="444"/>
        <end position="463"/>
    </location>
</feature>
<comment type="caution">
    <text evidence="8">The sequence shown here is derived from an EMBL/GenBank/DDBJ whole genome shotgun (WGS) entry which is preliminary data.</text>
</comment>
<dbReference type="InterPro" id="IPR020846">
    <property type="entry name" value="MFS_dom"/>
</dbReference>
<dbReference type="PANTHER" id="PTHR23502">
    <property type="entry name" value="MAJOR FACILITATOR SUPERFAMILY"/>
    <property type="match status" value="1"/>
</dbReference>
<evidence type="ECO:0000256" key="4">
    <source>
        <dbReference type="ARBA" id="ARBA00023136"/>
    </source>
</evidence>